<keyword evidence="3" id="KW-1185">Reference proteome</keyword>
<name>A0A239D8B7_9FLAO</name>
<feature type="chain" id="PRO_5012534336" evidence="1">
    <location>
        <begin position="21"/>
        <end position="418"/>
    </location>
</feature>
<proteinExistence type="predicted"/>
<keyword evidence="1" id="KW-0732">Signal</keyword>
<dbReference type="SUPFAM" id="SSF52096">
    <property type="entry name" value="ClpP/crotonase"/>
    <property type="match status" value="1"/>
</dbReference>
<dbReference type="OrthoDB" id="6397760at2"/>
<evidence type="ECO:0000313" key="3">
    <source>
        <dbReference type="Proteomes" id="UP000198379"/>
    </source>
</evidence>
<dbReference type="EMBL" id="FZNY01000010">
    <property type="protein sequence ID" value="SNS28519.1"/>
    <property type="molecule type" value="Genomic_DNA"/>
</dbReference>
<dbReference type="RefSeq" id="WP_089373665.1">
    <property type="nucleotide sequence ID" value="NZ_BMEP01000010.1"/>
</dbReference>
<dbReference type="AlphaFoldDB" id="A0A239D8B7"/>
<accession>A0A239D8B7</accession>
<feature type="signal peptide" evidence="1">
    <location>
        <begin position="1"/>
        <end position="20"/>
    </location>
</feature>
<reference evidence="2 3" key="1">
    <citation type="submission" date="2017-06" db="EMBL/GenBank/DDBJ databases">
        <authorList>
            <person name="Kim H.J."/>
            <person name="Triplett B.A."/>
        </authorList>
    </citation>
    <scope>NUCLEOTIDE SEQUENCE [LARGE SCALE GENOMIC DNA]</scope>
    <source>
        <strain evidence="2 3">DSM 25597</strain>
    </source>
</reference>
<dbReference type="InterPro" id="IPR029045">
    <property type="entry name" value="ClpP/crotonase-like_dom_sf"/>
</dbReference>
<gene>
    <name evidence="2" type="ORF">SAMN06265376_11040</name>
</gene>
<protein>
    <submittedName>
        <fullName evidence="2">Peptidase family S41</fullName>
    </submittedName>
</protein>
<sequence>MKTKLTTVLTALFLMVFAFAKAQTSSLCDCKTDLDFLATKMQDMISYKKQIKGDKVTAFQKTYATLSEEMQSPISKVDCLFKLNTLLSVVKDKHASISSNDILVTNEQYADTLYRANFKQTAIFKEHPRVTKDLVALRKELTKAPFDAIEGIYTDKYVGEIGVYKTTTKGEYIAVVLEATSDFWGTGQIAYHIKAITGNEYQVLRYHPISRKLWFQKSLLAYNGKLWGLQKELNGPNYVEAPSENSNWEFKQLTDDTQYLYFGSFSNRKSNVAAFKKFYAENKDKINAPNVIVDLRNNGGGNSKYSDPFVKILKKSGAKVYVITNYFTGSNGEQFTLKLKKLKNSVHLGQRTNGIIAYGMNYGTSYDSPTGNFSFKPTDMNFHKFIQYEMVGIQPEILLDFSRDWITQTQEIIEGQLP</sequence>
<evidence type="ECO:0000313" key="2">
    <source>
        <dbReference type="EMBL" id="SNS28519.1"/>
    </source>
</evidence>
<dbReference type="Gene3D" id="3.90.226.10">
    <property type="entry name" value="2-enoyl-CoA Hydratase, Chain A, domain 1"/>
    <property type="match status" value="2"/>
</dbReference>
<organism evidence="2 3">
    <name type="scientific">Dokdonia pacifica</name>
    <dbReference type="NCBI Taxonomy" id="1627892"/>
    <lineage>
        <taxon>Bacteria</taxon>
        <taxon>Pseudomonadati</taxon>
        <taxon>Bacteroidota</taxon>
        <taxon>Flavobacteriia</taxon>
        <taxon>Flavobacteriales</taxon>
        <taxon>Flavobacteriaceae</taxon>
        <taxon>Dokdonia</taxon>
    </lineage>
</organism>
<evidence type="ECO:0000256" key="1">
    <source>
        <dbReference type="SAM" id="SignalP"/>
    </source>
</evidence>
<dbReference type="Proteomes" id="UP000198379">
    <property type="component" value="Unassembled WGS sequence"/>
</dbReference>